<feature type="non-terminal residue" evidence="2">
    <location>
        <position position="64"/>
    </location>
</feature>
<dbReference type="EMBL" id="CAJVPV010051317">
    <property type="protein sequence ID" value="CAG8779131.1"/>
    <property type="molecule type" value="Genomic_DNA"/>
</dbReference>
<proteinExistence type="predicted"/>
<gene>
    <name evidence="2" type="ORF">AMORRO_LOCUS17171</name>
</gene>
<comment type="caution">
    <text evidence="2">The sequence shown here is derived from an EMBL/GenBank/DDBJ whole genome shotgun (WGS) entry which is preliminary data.</text>
</comment>
<name>A0A9N9JH57_9GLOM</name>
<keyword evidence="3" id="KW-1185">Reference proteome</keyword>
<protein>
    <submittedName>
        <fullName evidence="2">5907_t:CDS:1</fullName>
    </submittedName>
</protein>
<dbReference type="Proteomes" id="UP000789342">
    <property type="component" value="Unassembled WGS sequence"/>
</dbReference>
<evidence type="ECO:0000313" key="3">
    <source>
        <dbReference type="Proteomes" id="UP000789342"/>
    </source>
</evidence>
<feature type="compositionally biased region" description="Polar residues" evidence="1">
    <location>
        <begin position="1"/>
        <end position="13"/>
    </location>
</feature>
<evidence type="ECO:0000256" key="1">
    <source>
        <dbReference type="SAM" id="MobiDB-lite"/>
    </source>
</evidence>
<dbReference type="AlphaFoldDB" id="A0A9N9JH57"/>
<feature type="non-terminal residue" evidence="2">
    <location>
        <position position="1"/>
    </location>
</feature>
<feature type="region of interest" description="Disordered" evidence="1">
    <location>
        <begin position="1"/>
        <end position="32"/>
    </location>
</feature>
<reference evidence="2" key="1">
    <citation type="submission" date="2021-06" db="EMBL/GenBank/DDBJ databases">
        <authorList>
            <person name="Kallberg Y."/>
            <person name="Tangrot J."/>
            <person name="Rosling A."/>
        </authorList>
    </citation>
    <scope>NUCLEOTIDE SEQUENCE</scope>
    <source>
        <strain evidence="2">CL551</strain>
    </source>
</reference>
<accession>A0A9N9JH57</accession>
<evidence type="ECO:0000313" key="2">
    <source>
        <dbReference type="EMBL" id="CAG8779131.1"/>
    </source>
</evidence>
<organism evidence="2 3">
    <name type="scientific">Acaulospora morrowiae</name>
    <dbReference type="NCBI Taxonomy" id="94023"/>
    <lineage>
        <taxon>Eukaryota</taxon>
        <taxon>Fungi</taxon>
        <taxon>Fungi incertae sedis</taxon>
        <taxon>Mucoromycota</taxon>
        <taxon>Glomeromycotina</taxon>
        <taxon>Glomeromycetes</taxon>
        <taxon>Diversisporales</taxon>
        <taxon>Acaulosporaceae</taxon>
        <taxon>Acaulospora</taxon>
    </lineage>
</organism>
<sequence length="64" mass="7243">PSSRHVNKLSNENTKSEAEPNIQRRTSPRLAQKKNTQIIVEVTRDIWFGQASVQALQRLNSTGI</sequence>